<feature type="domain" description="Gcp-like" evidence="2">
    <location>
        <begin position="31"/>
        <end position="166"/>
    </location>
</feature>
<dbReference type="PANTHER" id="PTHR11735:SF11">
    <property type="entry name" value="TRNA THREONYLCARBAMOYLADENOSINE BIOSYNTHESIS PROTEIN TSAB"/>
    <property type="match status" value="1"/>
</dbReference>
<evidence type="ECO:0000313" key="3">
    <source>
        <dbReference type="EMBL" id="MDQ0437480.1"/>
    </source>
</evidence>
<evidence type="ECO:0000313" key="4">
    <source>
        <dbReference type="Proteomes" id="UP001241603"/>
    </source>
</evidence>
<evidence type="ECO:0000259" key="2">
    <source>
        <dbReference type="Pfam" id="PF00814"/>
    </source>
</evidence>
<dbReference type="RefSeq" id="WP_266348399.1">
    <property type="nucleotide sequence ID" value="NZ_JAPKNG010000002.1"/>
</dbReference>
<dbReference type="SUPFAM" id="SSF53067">
    <property type="entry name" value="Actin-like ATPase domain"/>
    <property type="match status" value="1"/>
</dbReference>
<evidence type="ECO:0000256" key="1">
    <source>
        <dbReference type="SAM" id="MobiDB-lite"/>
    </source>
</evidence>
<sequence length="221" mass="23308">MILLAIDTARENCAVGLSIDGVVIVRERMIGKGHAEVLMPEIAALMAEADVKPTQIDRIAVSVGPGSFTGLRVGISAARGFGLVTGAPVIGISTLRAHACAARIERDRLGRPAKPILALMRARDDEFYMQAFNADAEPIEPPVVASLDSVVARVLEGGFDIAGAAIEHEGIAPPLHVRSAPDIRAVIALGLALDAAENPPRPLYVKPPDAQPQTRARIARQ</sequence>
<name>A0ABU0H595_9HYPH</name>
<dbReference type="EMBL" id="JAUSVO010000002">
    <property type="protein sequence ID" value="MDQ0437480.1"/>
    <property type="molecule type" value="Genomic_DNA"/>
</dbReference>
<dbReference type="Gene3D" id="3.30.420.40">
    <property type="match status" value="1"/>
</dbReference>
<dbReference type="NCBIfam" id="TIGR03725">
    <property type="entry name" value="T6A_YeaZ"/>
    <property type="match status" value="1"/>
</dbReference>
<dbReference type="InterPro" id="IPR000905">
    <property type="entry name" value="Gcp-like_dom"/>
</dbReference>
<accession>A0ABU0H595</accession>
<dbReference type="Proteomes" id="UP001241603">
    <property type="component" value="Unassembled WGS sequence"/>
</dbReference>
<gene>
    <name evidence="3" type="ORF">QO014_001865</name>
</gene>
<keyword evidence="4" id="KW-1185">Reference proteome</keyword>
<organism evidence="3 4">
    <name type="scientific">Kaistia dalseonensis</name>
    <dbReference type="NCBI Taxonomy" id="410840"/>
    <lineage>
        <taxon>Bacteria</taxon>
        <taxon>Pseudomonadati</taxon>
        <taxon>Pseudomonadota</taxon>
        <taxon>Alphaproteobacteria</taxon>
        <taxon>Hyphomicrobiales</taxon>
        <taxon>Kaistiaceae</taxon>
        <taxon>Kaistia</taxon>
    </lineage>
</organism>
<dbReference type="Pfam" id="PF00814">
    <property type="entry name" value="TsaD"/>
    <property type="match status" value="1"/>
</dbReference>
<dbReference type="InterPro" id="IPR022496">
    <property type="entry name" value="T6A_TsaB"/>
</dbReference>
<dbReference type="InterPro" id="IPR043129">
    <property type="entry name" value="ATPase_NBD"/>
</dbReference>
<dbReference type="PANTHER" id="PTHR11735">
    <property type="entry name" value="TRNA N6-ADENOSINE THREONYLCARBAMOYLTRANSFERASE"/>
    <property type="match status" value="1"/>
</dbReference>
<protein>
    <submittedName>
        <fullName evidence="3">tRNA threonylcarbamoyladenosine biosynthesis protein TsaB</fullName>
    </submittedName>
</protein>
<feature type="region of interest" description="Disordered" evidence="1">
    <location>
        <begin position="200"/>
        <end position="221"/>
    </location>
</feature>
<proteinExistence type="predicted"/>
<reference evidence="3 4" key="1">
    <citation type="submission" date="2023-07" db="EMBL/GenBank/DDBJ databases">
        <title>Genomic Encyclopedia of Type Strains, Phase IV (KMG-IV): sequencing the most valuable type-strain genomes for metagenomic binning, comparative biology and taxonomic classification.</title>
        <authorList>
            <person name="Goeker M."/>
        </authorList>
    </citation>
    <scope>NUCLEOTIDE SEQUENCE [LARGE SCALE GENOMIC DNA]</scope>
    <source>
        <strain evidence="3 4">B6-8</strain>
    </source>
</reference>
<comment type="caution">
    <text evidence="3">The sequence shown here is derived from an EMBL/GenBank/DDBJ whole genome shotgun (WGS) entry which is preliminary data.</text>
</comment>